<dbReference type="Proteomes" id="UP000682733">
    <property type="component" value="Unassembled WGS sequence"/>
</dbReference>
<dbReference type="CDD" id="cd06532">
    <property type="entry name" value="Glyco_transf_25"/>
    <property type="match status" value="1"/>
</dbReference>
<dbReference type="InterPro" id="IPR050757">
    <property type="entry name" value="Collagen_mod_GT25"/>
</dbReference>
<evidence type="ECO:0000313" key="8">
    <source>
        <dbReference type="EMBL" id="CAF4219394.1"/>
    </source>
</evidence>
<feature type="domain" description="Glycosyl transferase family 25" evidence="4">
    <location>
        <begin position="82"/>
        <end position="268"/>
    </location>
</feature>
<dbReference type="EMBL" id="CAJOBA010035304">
    <property type="protein sequence ID" value="CAF4002177.1"/>
    <property type="molecule type" value="Genomic_DNA"/>
</dbReference>
<sequence length="362" mass="43055">IDEIAKNYSIPMYVCNRELYGYITAQFSEANFDETIVYDLYIHMLHEHQLNGPNQTYLKLIEKSQHISSVIQQEPTKFGLDEIYVINLKRRTDRRNRIKDTFDLLNIGDVTYFDAIDGKYDIDQNYLDKYQIKLLPDYIDPYNQRPINYGEIGCFLSHYFIWEDIVKRQLKNGVMILEDDVKFDVYFKYKLQHILDYIEKNKTFEWDLIYLGRKIIRLSEENYNSTIETYLIEPAYTHWTIGYLLSLRGAQLLIDEKPLSKIIPVDEYLPIMYDRHPNFQWKNYFQNRKLKAYAFHPSILTPTHYFGEPNYISDTENTTVLNNIVEDITKPLSVDVSSLVVDISDVVFDTLDKNIRTTKEEL</sequence>
<dbReference type="Proteomes" id="UP000663829">
    <property type="component" value="Unassembled WGS sequence"/>
</dbReference>
<dbReference type="Proteomes" id="UP000681722">
    <property type="component" value="Unassembled WGS sequence"/>
</dbReference>
<comment type="similarity">
    <text evidence="1">Belongs to the glycosyltransferase 25 family.</text>
</comment>
<keyword evidence="3" id="KW-0808">Transferase</keyword>
<organism evidence="6 9">
    <name type="scientific">Didymodactylos carnosus</name>
    <dbReference type="NCBI Taxonomy" id="1234261"/>
    <lineage>
        <taxon>Eukaryota</taxon>
        <taxon>Metazoa</taxon>
        <taxon>Spiralia</taxon>
        <taxon>Gnathifera</taxon>
        <taxon>Rotifera</taxon>
        <taxon>Eurotatoria</taxon>
        <taxon>Bdelloidea</taxon>
        <taxon>Philodinida</taxon>
        <taxon>Philodinidae</taxon>
        <taxon>Didymodactylos</taxon>
    </lineage>
</organism>
<comment type="caution">
    <text evidence="6">The sequence shown here is derived from an EMBL/GenBank/DDBJ whole genome shotgun (WGS) entry which is preliminary data.</text>
</comment>
<dbReference type="EMBL" id="CAJOBC010063900">
    <property type="protein sequence ID" value="CAF4219394.1"/>
    <property type="molecule type" value="Genomic_DNA"/>
</dbReference>
<dbReference type="PANTHER" id="PTHR10730">
    <property type="entry name" value="PROCOLLAGEN-LYSINE,2-OXOGLUTARATE 5-DIOXYGENASE/GLYCOSYLTRANSFERASE 25 FAMILY MEMBER"/>
    <property type="match status" value="1"/>
</dbReference>
<evidence type="ECO:0000313" key="5">
    <source>
        <dbReference type="EMBL" id="CAF1191821.1"/>
    </source>
</evidence>
<dbReference type="InterPro" id="IPR002654">
    <property type="entry name" value="Glyco_trans_25"/>
</dbReference>
<dbReference type="EMBL" id="CAJNOK010013777">
    <property type="protein sequence ID" value="CAF1191821.1"/>
    <property type="molecule type" value="Genomic_DNA"/>
</dbReference>
<dbReference type="Proteomes" id="UP000677228">
    <property type="component" value="Unassembled WGS sequence"/>
</dbReference>
<dbReference type="Pfam" id="PF01755">
    <property type="entry name" value="Glyco_transf_25"/>
    <property type="match status" value="1"/>
</dbReference>
<evidence type="ECO:0000313" key="9">
    <source>
        <dbReference type="Proteomes" id="UP000663829"/>
    </source>
</evidence>
<evidence type="ECO:0000256" key="3">
    <source>
        <dbReference type="ARBA" id="ARBA00022679"/>
    </source>
</evidence>
<reference evidence="6" key="1">
    <citation type="submission" date="2021-02" db="EMBL/GenBank/DDBJ databases">
        <authorList>
            <person name="Nowell W R."/>
        </authorList>
    </citation>
    <scope>NUCLEOTIDE SEQUENCE</scope>
</reference>
<evidence type="ECO:0000256" key="1">
    <source>
        <dbReference type="ARBA" id="ARBA00006721"/>
    </source>
</evidence>
<evidence type="ECO:0000256" key="2">
    <source>
        <dbReference type="ARBA" id="ARBA00022676"/>
    </source>
</evidence>
<dbReference type="OrthoDB" id="47375at2759"/>
<gene>
    <name evidence="6" type="ORF">GPM918_LOCUS30867</name>
    <name evidence="5" type="ORF">OVA965_LOCUS23547</name>
    <name evidence="8" type="ORF">SRO942_LOCUS31491</name>
    <name evidence="7" type="ORF">TMI583_LOCUS24264</name>
</gene>
<name>A0A815H778_9BILA</name>
<dbReference type="PANTHER" id="PTHR10730:SF53">
    <property type="entry name" value="GLYCOSYLTRANSFERASE 25 FAMILY MEMBER"/>
    <property type="match status" value="1"/>
</dbReference>
<dbReference type="AlphaFoldDB" id="A0A815H778"/>
<evidence type="ECO:0000313" key="7">
    <source>
        <dbReference type="EMBL" id="CAF4002177.1"/>
    </source>
</evidence>
<keyword evidence="9" id="KW-1185">Reference proteome</keyword>
<evidence type="ECO:0000313" key="6">
    <source>
        <dbReference type="EMBL" id="CAF1350176.1"/>
    </source>
</evidence>
<dbReference type="GO" id="GO:0050211">
    <property type="term" value="F:procollagen galactosyltransferase activity"/>
    <property type="evidence" value="ECO:0007669"/>
    <property type="project" value="TreeGrafter"/>
</dbReference>
<keyword evidence="2" id="KW-0328">Glycosyltransferase</keyword>
<proteinExistence type="inferred from homology"/>
<evidence type="ECO:0000259" key="4">
    <source>
        <dbReference type="Pfam" id="PF01755"/>
    </source>
</evidence>
<protein>
    <recommendedName>
        <fullName evidence="4">Glycosyl transferase family 25 domain-containing protein</fullName>
    </recommendedName>
</protein>
<accession>A0A815H778</accession>
<feature type="non-terminal residue" evidence="6">
    <location>
        <position position="362"/>
    </location>
</feature>
<dbReference type="EMBL" id="CAJNOQ010014868">
    <property type="protein sequence ID" value="CAF1350176.1"/>
    <property type="molecule type" value="Genomic_DNA"/>
</dbReference>